<feature type="region of interest" description="Disordered" evidence="1">
    <location>
        <begin position="150"/>
        <end position="183"/>
    </location>
</feature>
<dbReference type="SMART" id="SM00530">
    <property type="entry name" value="HTH_XRE"/>
    <property type="match status" value="1"/>
</dbReference>
<dbReference type="Pfam" id="PF13560">
    <property type="entry name" value="HTH_31"/>
    <property type="match status" value="1"/>
</dbReference>
<dbReference type="Proteomes" id="UP001344658">
    <property type="component" value="Unassembled WGS sequence"/>
</dbReference>
<feature type="compositionally biased region" description="Basic and acidic residues" evidence="1">
    <location>
        <begin position="227"/>
        <end position="242"/>
    </location>
</feature>
<evidence type="ECO:0000313" key="4">
    <source>
        <dbReference type="Proteomes" id="UP001344658"/>
    </source>
</evidence>
<dbReference type="InterPro" id="IPR001387">
    <property type="entry name" value="Cro/C1-type_HTH"/>
</dbReference>
<feature type="compositionally biased region" description="Basic and acidic residues" evidence="1">
    <location>
        <begin position="252"/>
        <end position="279"/>
    </location>
</feature>
<feature type="region of interest" description="Disordered" evidence="1">
    <location>
        <begin position="1"/>
        <end position="34"/>
    </location>
</feature>
<dbReference type="Gene3D" id="1.10.260.40">
    <property type="entry name" value="lambda repressor-like DNA-binding domains"/>
    <property type="match status" value="1"/>
</dbReference>
<feature type="compositionally biased region" description="Basic and acidic residues" evidence="1">
    <location>
        <begin position="170"/>
        <end position="180"/>
    </location>
</feature>
<keyword evidence="4" id="KW-1185">Reference proteome</keyword>
<feature type="region of interest" description="Disordered" evidence="1">
    <location>
        <begin position="105"/>
        <end position="136"/>
    </location>
</feature>
<dbReference type="CDD" id="cd00093">
    <property type="entry name" value="HTH_XRE"/>
    <property type="match status" value="1"/>
</dbReference>
<protein>
    <submittedName>
        <fullName evidence="3">Helix-turn-helix transcriptional regulator</fullName>
    </submittedName>
</protein>
<evidence type="ECO:0000256" key="1">
    <source>
        <dbReference type="SAM" id="MobiDB-lite"/>
    </source>
</evidence>
<accession>A0ABU7PFH2</accession>
<dbReference type="RefSeq" id="WP_330797522.1">
    <property type="nucleotide sequence ID" value="NZ_JAZEWV010000018.1"/>
</dbReference>
<reference evidence="3 4" key="1">
    <citation type="submission" date="2023-12" db="EMBL/GenBank/DDBJ databases">
        <title>Streptomyces sp. V4-01.</title>
        <authorList>
            <person name="Somphong A."/>
            <person name="Phongsopitanun W."/>
        </authorList>
    </citation>
    <scope>NUCLEOTIDE SEQUENCE [LARGE SCALE GENOMIC DNA]</scope>
    <source>
        <strain evidence="3 4">V4-01</strain>
    </source>
</reference>
<feature type="region of interest" description="Disordered" evidence="1">
    <location>
        <begin position="205"/>
        <end position="279"/>
    </location>
</feature>
<comment type="caution">
    <text evidence="3">The sequence shown here is derived from an EMBL/GenBank/DDBJ whole genome shotgun (WGS) entry which is preliminary data.</text>
</comment>
<proteinExistence type="predicted"/>
<evidence type="ECO:0000313" key="3">
    <source>
        <dbReference type="EMBL" id="MEE4544526.1"/>
    </source>
</evidence>
<feature type="domain" description="HTH cro/C1-type" evidence="2">
    <location>
        <begin position="39"/>
        <end position="94"/>
    </location>
</feature>
<sequence>MGQQDTAAGDRPDEVDGVNGVGAQRGSRSSAQTSFAVTLRRLRLEEGMSLRELARRLGYSAHSTIADFESGRRLPSETLVRECEALFAVTAGSLVAQRRQVLAEKAASDPAFGRHGESRLPPAATPDSPPPADPVGLRSAALALIEALDGRPSAPTPESRGPGGVPDGNAARDHAADQRPGDASGLNTALLLLLRAAMLHLAPPTEARGTGHAERMRGTAAGTSLRHGGDMPGERLGERHPVSDAGNPVQAADRRSAALTRRRPELSARTDANRRAANA</sequence>
<dbReference type="PROSITE" id="PS50943">
    <property type="entry name" value="HTH_CROC1"/>
    <property type="match status" value="1"/>
</dbReference>
<dbReference type="SUPFAM" id="SSF47413">
    <property type="entry name" value="lambda repressor-like DNA-binding domains"/>
    <property type="match status" value="1"/>
</dbReference>
<organism evidence="3 4">
    <name type="scientific">Actinacidiphila polyblastidii</name>
    <dbReference type="NCBI Taxonomy" id="3110430"/>
    <lineage>
        <taxon>Bacteria</taxon>
        <taxon>Bacillati</taxon>
        <taxon>Actinomycetota</taxon>
        <taxon>Actinomycetes</taxon>
        <taxon>Kitasatosporales</taxon>
        <taxon>Streptomycetaceae</taxon>
        <taxon>Actinacidiphila</taxon>
    </lineage>
</organism>
<dbReference type="EMBL" id="JAZEWV010000018">
    <property type="protein sequence ID" value="MEE4544526.1"/>
    <property type="molecule type" value="Genomic_DNA"/>
</dbReference>
<gene>
    <name evidence="3" type="ORF">V2S66_21420</name>
</gene>
<name>A0ABU7PFH2_9ACTN</name>
<feature type="compositionally biased region" description="Pro residues" evidence="1">
    <location>
        <begin position="123"/>
        <end position="133"/>
    </location>
</feature>
<evidence type="ECO:0000259" key="2">
    <source>
        <dbReference type="PROSITE" id="PS50943"/>
    </source>
</evidence>
<dbReference type="InterPro" id="IPR010982">
    <property type="entry name" value="Lambda_DNA-bd_dom_sf"/>
</dbReference>